<dbReference type="PROSITE" id="PS00107">
    <property type="entry name" value="PROTEIN_KINASE_ATP"/>
    <property type="match status" value="1"/>
</dbReference>
<accession>A0ABX8R273</accession>
<dbReference type="Gene3D" id="3.90.640.10">
    <property type="entry name" value="Actin, Chain A, domain 4"/>
    <property type="match status" value="1"/>
</dbReference>
<feature type="domain" description="Protein kinase" evidence="7">
    <location>
        <begin position="11"/>
        <end position="272"/>
    </location>
</feature>
<evidence type="ECO:0000313" key="8">
    <source>
        <dbReference type="EMBL" id="QXJ24529.1"/>
    </source>
</evidence>
<feature type="compositionally biased region" description="Basic and acidic residues" evidence="6">
    <location>
        <begin position="740"/>
        <end position="751"/>
    </location>
</feature>
<evidence type="ECO:0000259" key="7">
    <source>
        <dbReference type="PROSITE" id="PS50011"/>
    </source>
</evidence>
<dbReference type="Gene3D" id="2.60.34.10">
    <property type="entry name" value="Substrate Binding Domain Of DNAk, Chain A, domain 1"/>
    <property type="match status" value="1"/>
</dbReference>
<evidence type="ECO:0000256" key="6">
    <source>
        <dbReference type="SAM" id="MobiDB-lite"/>
    </source>
</evidence>
<dbReference type="CDD" id="cd14014">
    <property type="entry name" value="STKc_PknB_like"/>
    <property type="match status" value="1"/>
</dbReference>
<organism evidence="8 9">
    <name type="scientific">Actinomadura graeca</name>
    <dbReference type="NCBI Taxonomy" id="2750812"/>
    <lineage>
        <taxon>Bacteria</taxon>
        <taxon>Bacillati</taxon>
        <taxon>Actinomycetota</taxon>
        <taxon>Actinomycetes</taxon>
        <taxon>Streptosporangiales</taxon>
        <taxon>Thermomonosporaceae</taxon>
        <taxon>Actinomadura</taxon>
    </lineage>
</organism>
<evidence type="ECO:0000313" key="9">
    <source>
        <dbReference type="Proteomes" id="UP001049518"/>
    </source>
</evidence>
<evidence type="ECO:0000256" key="3">
    <source>
        <dbReference type="ARBA" id="ARBA00023186"/>
    </source>
</evidence>
<feature type="region of interest" description="Disordered" evidence="6">
    <location>
        <begin position="739"/>
        <end position="772"/>
    </location>
</feature>
<protein>
    <submittedName>
        <fullName evidence="8">Hsp70 family protein</fullName>
    </submittedName>
</protein>
<dbReference type="InterPro" id="IPR011009">
    <property type="entry name" value="Kinase-like_dom_sf"/>
</dbReference>
<dbReference type="Gene3D" id="1.10.510.10">
    <property type="entry name" value="Transferase(Phosphotransferase) domain 1"/>
    <property type="match status" value="1"/>
</dbReference>
<dbReference type="SUPFAM" id="SSF53067">
    <property type="entry name" value="Actin-like ATPase domain"/>
    <property type="match status" value="2"/>
</dbReference>
<reference evidence="8" key="1">
    <citation type="submission" date="2020-07" db="EMBL/GenBank/DDBJ databases">
        <authorList>
            <person name="Tarantini F.S."/>
            <person name="Hong K.W."/>
            <person name="Chan K.G."/>
        </authorList>
    </citation>
    <scope>NUCLEOTIDE SEQUENCE</scope>
    <source>
        <strain evidence="8">32-07</strain>
    </source>
</reference>
<dbReference type="Pfam" id="PF00069">
    <property type="entry name" value="Pkinase"/>
    <property type="match status" value="1"/>
</dbReference>
<evidence type="ECO:0000256" key="2">
    <source>
        <dbReference type="ARBA" id="ARBA00022840"/>
    </source>
</evidence>
<keyword evidence="3" id="KW-0143">Chaperone</keyword>
<keyword evidence="9" id="KW-1185">Reference proteome</keyword>
<dbReference type="InterPro" id="IPR043129">
    <property type="entry name" value="ATPase_NBD"/>
</dbReference>
<keyword evidence="2 4" id="KW-0067">ATP-binding</keyword>
<dbReference type="Gene3D" id="3.30.420.40">
    <property type="match status" value="2"/>
</dbReference>
<proteinExistence type="inferred from homology"/>
<comment type="similarity">
    <text evidence="5">Belongs to the heat shock protein 70 family.</text>
</comment>
<dbReference type="PROSITE" id="PS00108">
    <property type="entry name" value="PROTEIN_KINASE_ST"/>
    <property type="match status" value="1"/>
</dbReference>
<dbReference type="InterPro" id="IPR017441">
    <property type="entry name" value="Protein_kinase_ATP_BS"/>
</dbReference>
<dbReference type="InterPro" id="IPR013126">
    <property type="entry name" value="Hsp_70_fam"/>
</dbReference>
<name>A0ABX8R273_9ACTN</name>
<dbReference type="SUPFAM" id="SSF56112">
    <property type="entry name" value="Protein kinase-like (PK-like)"/>
    <property type="match status" value="1"/>
</dbReference>
<dbReference type="SUPFAM" id="SSF100920">
    <property type="entry name" value="Heat shock protein 70kD (HSP70), peptide-binding domain"/>
    <property type="match status" value="1"/>
</dbReference>
<gene>
    <name evidence="8" type="ORF">AGRA3207_005868</name>
</gene>
<evidence type="ECO:0000256" key="5">
    <source>
        <dbReference type="RuleBase" id="RU003322"/>
    </source>
</evidence>
<feature type="binding site" evidence="4">
    <location>
        <position position="40"/>
    </location>
    <ligand>
        <name>ATP</name>
        <dbReference type="ChEBI" id="CHEBI:30616"/>
    </ligand>
</feature>
<dbReference type="PRINTS" id="PR00301">
    <property type="entry name" value="HEATSHOCK70"/>
</dbReference>
<dbReference type="EMBL" id="CP059572">
    <property type="protein sequence ID" value="QXJ24529.1"/>
    <property type="molecule type" value="Genomic_DNA"/>
</dbReference>
<sequence>MWQGQVLDGKYRLDELLGRGGNGHVWRGLDLAFERPVAVKLVPDSSREDLNARLRREGRIIAWLNGRHHPAIATVYDQGLHHGYLYLVMEYLHGEDLQTVISRNPVGLDLETVVDYGIQIAEGLAAAHAAGVVHRDVKPGNIMLVENGRVKICDFGIAHMEGATIGLTQQYGRMGSPQFMAPEQFEGLEADARTDLYALGCTLYTLLAGVPPFSGTPTSLRHQHATTSPLGADLHRHDAPPALVDLIDELLAKTPAERPGDGREVAARLRTVRRGGSRAVGLDLGTSESVISLLEGGDPTVVTTSEGARALPSVVGFTAGGGTAVGENARRQEIGNIDRTVRSSARELGTGWTTVVDDRELGAEHIGAVIMRKLKDDAQNYLDEGLGSAVIAVPAGCTTARRQAVRRAARAAGLDVLRLIPAPVAAALAYYHENRYRDDNANIVIFDLGGGTFDVAVAEIGDGVVDVKALDGDQFLGGDDWDARIRDWLAGRFQEAHGIDLAEDKTALGRLRQAAEKAKIELHSAQETVIDLPYIASTADGPLRLRETLTRAEFQRITADLLERCKGPLLRAVKDAELTVDELDHVVLVGGGTRMPAISGLVRELTGKEPNRSVNPDEVVAVGAALQAGCLKGEVKDTLLLDVAPLSLGIGTRGGLHTKIIERNTTLPTKRSEIFTTGRDDQTSVVVAVYEGEREIAEYNRRIGVLRLDLPPAPRGVPRIEVMMDTDSNGVTEVSVKDLGTGRERTLRLPDDTSDTPVTLEDAPCPLDAERE</sequence>
<dbReference type="Gene3D" id="3.30.200.20">
    <property type="entry name" value="Phosphorylase Kinase, domain 1"/>
    <property type="match status" value="1"/>
</dbReference>
<dbReference type="InterPro" id="IPR008271">
    <property type="entry name" value="Ser/Thr_kinase_AS"/>
</dbReference>
<dbReference type="InterPro" id="IPR029047">
    <property type="entry name" value="HSP70_peptide-bd_sf"/>
</dbReference>
<keyword evidence="1 4" id="KW-0547">Nucleotide-binding</keyword>
<dbReference type="Proteomes" id="UP001049518">
    <property type="component" value="Chromosome"/>
</dbReference>
<dbReference type="PANTHER" id="PTHR19375">
    <property type="entry name" value="HEAT SHOCK PROTEIN 70KDA"/>
    <property type="match status" value="1"/>
</dbReference>
<evidence type="ECO:0000256" key="4">
    <source>
        <dbReference type="PROSITE-ProRule" id="PRU10141"/>
    </source>
</evidence>
<dbReference type="InterPro" id="IPR000719">
    <property type="entry name" value="Prot_kinase_dom"/>
</dbReference>
<dbReference type="SMART" id="SM00220">
    <property type="entry name" value="S_TKc"/>
    <property type="match status" value="1"/>
</dbReference>
<dbReference type="Pfam" id="PF00012">
    <property type="entry name" value="HSP70"/>
    <property type="match status" value="1"/>
</dbReference>
<evidence type="ECO:0000256" key="1">
    <source>
        <dbReference type="ARBA" id="ARBA00022741"/>
    </source>
</evidence>
<dbReference type="PROSITE" id="PS50011">
    <property type="entry name" value="PROTEIN_KINASE_DOM"/>
    <property type="match status" value="1"/>
</dbReference>